<evidence type="ECO:0000313" key="2">
    <source>
        <dbReference type="Proteomes" id="UP001469553"/>
    </source>
</evidence>
<comment type="caution">
    <text evidence="1">The sequence shown here is derived from an EMBL/GenBank/DDBJ whole genome shotgun (WGS) entry which is preliminary data.</text>
</comment>
<gene>
    <name evidence="1" type="ORF">AMECASPLE_012210</name>
</gene>
<dbReference type="Proteomes" id="UP001469553">
    <property type="component" value="Unassembled WGS sequence"/>
</dbReference>
<dbReference type="EMBL" id="JAHRIP010000758">
    <property type="protein sequence ID" value="MEQ2279716.1"/>
    <property type="molecule type" value="Genomic_DNA"/>
</dbReference>
<name>A0ABV0XE29_9TELE</name>
<protein>
    <submittedName>
        <fullName evidence="1">Uncharacterized protein</fullName>
    </submittedName>
</protein>
<sequence length="151" mass="17136">MLNICVDIDGCPLRSTTSASSWASSLSVHVLNPFLNLPPFIWKHLKSPNDPFLILQQKLLHDFWITESVSCLEQPVKFWEHVQNLPGLTPNHFKLVQLIMLLLTYKSLQSLTSHPRTSGLITLYTPHTDPLGKSYGPSISFLDFDKTHQDV</sequence>
<keyword evidence="2" id="KW-1185">Reference proteome</keyword>
<proteinExistence type="predicted"/>
<evidence type="ECO:0000313" key="1">
    <source>
        <dbReference type="EMBL" id="MEQ2279716.1"/>
    </source>
</evidence>
<reference evidence="1 2" key="1">
    <citation type="submission" date="2021-06" db="EMBL/GenBank/DDBJ databases">
        <authorList>
            <person name="Palmer J.M."/>
        </authorList>
    </citation>
    <scope>NUCLEOTIDE SEQUENCE [LARGE SCALE GENOMIC DNA]</scope>
    <source>
        <strain evidence="1 2">AS_MEX2019</strain>
        <tissue evidence="1">Muscle</tissue>
    </source>
</reference>
<accession>A0ABV0XE29</accession>
<organism evidence="1 2">
    <name type="scientific">Ameca splendens</name>
    <dbReference type="NCBI Taxonomy" id="208324"/>
    <lineage>
        <taxon>Eukaryota</taxon>
        <taxon>Metazoa</taxon>
        <taxon>Chordata</taxon>
        <taxon>Craniata</taxon>
        <taxon>Vertebrata</taxon>
        <taxon>Euteleostomi</taxon>
        <taxon>Actinopterygii</taxon>
        <taxon>Neopterygii</taxon>
        <taxon>Teleostei</taxon>
        <taxon>Neoteleostei</taxon>
        <taxon>Acanthomorphata</taxon>
        <taxon>Ovalentaria</taxon>
        <taxon>Atherinomorphae</taxon>
        <taxon>Cyprinodontiformes</taxon>
        <taxon>Goodeidae</taxon>
        <taxon>Ameca</taxon>
    </lineage>
</organism>